<feature type="domain" description="Rhodanese" evidence="1">
    <location>
        <begin position="29"/>
        <end position="115"/>
    </location>
</feature>
<sequence length="115" mass="13301">MIDTVSNVEVRELAYKIISQEKAKEMMEENKDYVILDVRTNWEYNSGHIPGAINIPNEDIGHEEIEALPDKEQLILIYCRSGYRSKQAASKLAVLGYKNIYEFGGIITWEYDIEK</sequence>
<dbReference type="EMBL" id="JAHLFN010000004">
    <property type="protein sequence ID" value="MBU3841410.1"/>
    <property type="molecule type" value="Genomic_DNA"/>
</dbReference>
<proteinExistence type="predicted"/>
<gene>
    <name evidence="2" type="ORF">IAA47_00175</name>
</gene>
<dbReference type="PROSITE" id="PS00380">
    <property type="entry name" value="RHODANESE_1"/>
    <property type="match status" value="1"/>
</dbReference>
<dbReference type="SUPFAM" id="SSF52821">
    <property type="entry name" value="Rhodanese/Cell cycle control phosphatase"/>
    <property type="match status" value="1"/>
</dbReference>
<organism evidence="2 3">
    <name type="scientific">Candidatus Fusobacterium pullicola</name>
    <dbReference type="NCBI Taxonomy" id="2838601"/>
    <lineage>
        <taxon>Bacteria</taxon>
        <taxon>Fusobacteriati</taxon>
        <taxon>Fusobacteriota</taxon>
        <taxon>Fusobacteriia</taxon>
        <taxon>Fusobacteriales</taxon>
        <taxon>Fusobacteriaceae</taxon>
        <taxon>Fusobacterium</taxon>
    </lineage>
</organism>
<dbReference type="PROSITE" id="PS50206">
    <property type="entry name" value="RHODANESE_3"/>
    <property type="match status" value="1"/>
</dbReference>
<dbReference type="Proteomes" id="UP000724657">
    <property type="component" value="Unassembled WGS sequence"/>
</dbReference>
<comment type="caution">
    <text evidence="2">The sequence shown here is derived from an EMBL/GenBank/DDBJ whole genome shotgun (WGS) entry which is preliminary data.</text>
</comment>
<dbReference type="PANTHER" id="PTHR44086">
    <property type="entry name" value="THIOSULFATE SULFURTRANSFERASE RDL2, MITOCHONDRIAL-RELATED"/>
    <property type="match status" value="1"/>
</dbReference>
<dbReference type="InterPro" id="IPR036873">
    <property type="entry name" value="Rhodanese-like_dom_sf"/>
</dbReference>
<dbReference type="PANTHER" id="PTHR44086:SF10">
    <property type="entry name" value="THIOSULFATE SULFURTRANSFERASE_RHODANESE-LIKE DOMAIN-CONTAINING PROTEIN 3"/>
    <property type="match status" value="1"/>
</dbReference>
<dbReference type="AlphaFoldDB" id="A0A9E2KWT9"/>
<dbReference type="Gene3D" id="3.40.250.10">
    <property type="entry name" value="Rhodanese-like domain"/>
    <property type="match status" value="1"/>
</dbReference>
<dbReference type="GO" id="GO:0004792">
    <property type="term" value="F:thiosulfate-cyanide sulfurtransferase activity"/>
    <property type="evidence" value="ECO:0007669"/>
    <property type="project" value="InterPro"/>
</dbReference>
<dbReference type="SMART" id="SM00450">
    <property type="entry name" value="RHOD"/>
    <property type="match status" value="1"/>
</dbReference>
<evidence type="ECO:0000259" key="1">
    <source>
        <dbReference type="PROSITE" id="PS50206"/>
    </source>
</evidence>
<dbReference type="Pfam" id="PF00581">
    <property type="entry name" value="Rhodanese"/>
    <property type="match status" value="1"/>
</dbReference>
<dbReference type="InterPro" id="IPR001763">
    <property type="entry name" value="Rhodanese-like_dom"/>
</dbReference>
<reference evidence="2" key="2">
    <citation type="submission" date="2021-04" db="EMBL/GenBank/DDBJ databases">
        <authorList>
            <person name="Gilroy R."/>
        </authorList>
    </citation>
    <scope>NUCLEOTIDE SEQUENCE</scope>
    <source>
        <strain evidence="2">A6-441</strain>
    </source>
</reference>
<dbReference type="InterPro" id="IPR001307">
    <property type="entry name" value="Thiosulphate_STrfase_CS"/>
</dbReference>
<dbReference type="CDD" id="cd00158">
    <property type="entry name" value="RHOD"/>
    <property type="match status" value="1"/>
</dbReference>
<protein>
    <submittedName>
        <fullName evidence="2">Rhodanese-like domain-containing protein</fullName>
    </submittedName>
</protein>
<accession>A0A9E2KWT9</accession>
<evidence type="ECO:0000313" key="2">
    <source>
        <dbReference type="EMBL" id="MBU3841410.1"/>
    </source>
</evidence>
<evidence type="ECO:0000313" key="3">
    <source>
        <dbReference type="Proteomes" id="UP000724657"/>
    </source>
</evidence>
<name>A0A9E2KWT9_9FUSO</name>
<reference evidence="2" key="1">
    <citation type="journal article" date="2021" name="PeerJ">
        <title>Extensive microbial diversity within the chicken gut microbiome revealed by metagenomics and culture.</title>
        <authorList>
            <person name="Gilroy R."/>
            <person name="Ravi A."/>
            <person name="Getino M."/>
            <person name="Pursley I."/>
            <person name="Horton D.L."/>
            <person name="Alikhan N.F."/>
            <person name="Baker D."/>
            <person name="Gharbi K."/>
            <person name="Hall N."/>
            <person name="Watson M."/>
            <person name="Adriaenssens E.M."/>
            <person name="Foster-Nyarko E."/>
            <person name="Jarju S."/>
            <person name="Secka A."/>
            <person name="Antonio M."/>
            <person name="Oren A."/>
            <person name="Chaudhuri R.R."/>
            <person name="La Ragione R."/>
            <person name="Hildebrand F."/>
            <person name="Pallen M.J."/>
        </authorList>
    </citation>
    <scope>NUCLEOTIDE SEQUENCE</scope>
    <source>
        <strain evidence="2">A6-441</strain>
    </source>
</reference>